<keyword evidence="3" id="KW-1185">Reference proteome</keyword>
<dbReference type="EMBL" id="CAJPDQ010000003">
    <property type="protein sequence ID" value="CAF9907021.1"/>
    <property type="molecule type" value="Genomic_DNA"/>
</dbReference>
<dbReference type="InterPro" id="IPR029058">
    <property type="entry name" value="AB_hydrolase_fold"/>
</dbReference>
<dbReference type="AlphaFoldDB" id="A0A8H3EHU8"/>
<dbReference type="InterPro" id="IPR000073">
    <property type="entry name" value="AB_hydrolase_1"/>
</dbReference>
<accession>A0A8H3EHU8</accession>
<comment type="caution">
    <text evidence="2">The sequence shown here is derived from an EMBL/GenBank/DDBJ whole genome shotgun (WGS) entry which is preliminary data.</text>
</comment>
<proteinExistence type="predicted"/>
<dbReference type="Gene3D" id="3.40.50.1820">
    <property type="entry name" value="alpha/beta hydrolase"/>
    <property type="match status" value="1"/>
</dbReference>
<dbReference type="OrthoDB" id="94039at2759"/>
<organism evidence="2 3">
    <name type="scientific">Gomphillus americanus</name>
    <dbReference type="NCBI Taxonomy" id="1940652"/>
    <lineage>
        <taxon>Eukaryota</taxon>
        <taxon>Fungi</taxon>
        <taxon>Dikarya</taxon>
        <taxon>Ascomycota</taxon>
        <taxon>Pezizomycotina</taxon>
        <taxon>Lecanoromycetes</taxon>
        <taxon>OSLEUM clade</taxon>
        <taxon>Ostropomycetidae</taxon>
        <taxon>Ostropales</taxon>
        <taxon>Graphidaceae</taxon>
        <taxon>Gomphilloideae</taxon>
        <taxon>Gomphillus</taxon>
    </lineage>
</organism>
<name>A0A8H3EHU8_9LECA</name>
<evidence type="ECO:0000313" key="2">
    <source>
        <dbReference type="EMBL" id="CAF9907021.1"/>
    </source>
</evidence>
<protein>
    <recommendedName>
        <fullName evidence="1">AB hydrolase-1 domain-containing protein</fullName>
    </recommendedName>
</protein>
<dbReference type="Proteomes" id="UP000664169">
    <property type="component" value="Unassembled WGS sequence"/>
</dbReference>
<evidence type="ECO:0000259" key="1">
    <source>
        <dbReference type="Pfam" id="PF00561"/>
    </source>
</evidence>
<feature type="domain" description="AB hydrolase-1" evidence="1">
    <location>
        <begin position="91"/>
        <end position="195"/>
    </location>
</feature>
<dbReference type="SUPFAM" id="SSF53474">
    <property type="entry name" value="alpha/beta-Hydrolases"/>
    <property type="match status" value="1"/>
</dbReference>
<reference evidence="2" key="1">
    <citation type="submission" date="2021-03" db="EMBL/GenBank/DDBJ databases">
        <authorList>
            <person name="Tagirdzhanova G."/>
        </authorList>
    </citation>
    <scope>NUCLEOTIDE SEQUENCE</scope>
</reference>
<evidence type="ECO:0000313" key="3">
    <source>
        <dbReference type="Proteomes" id="UP000664169"/>
    </source>
</evidence>
<dbReference type="Pfam" id="PF00561">
    <property type="entry name" value="Abhydrolase_1"/>
    <property type="match status" value="1"/>
</dbReference>
<gene>
    <name evidence="2" type="ORF">GOMPHAMPRED_004998</name>
</gene>
<sequence length="429" mass="48539">MSSPFVVREHVFDGQHIRQYAAALSTDQEDVLQLHAKSYTPREVEDGSIRGDFTVIAYHANAFPKECYEPFFETLYSRLKFHNNLTIGSIWIADQAFQNKSAGLNDERLGNDFHWWDHSRDILQMVNVFRKQMRRPIIAIGHSAGATQAVMTAHYHPRLFEAIIMIDPPMTMTVAETAGAIIKYALSKPSTFDTREAAADFVRKDPFFGKWEPEPLQRYIDHAFRESPTVLHPEPNKTKPFTNVHLEIRGTVRPNMANIKPNRPFSDMERHNYPDISLQSPLVGPVYNPQTRDAYANLKTLRPTALFIHGEGSKIVPEDEKDHRVVITGTEVGGNGGEAAGNVTAVTIPGGHMLPQVNVTGTAVAAADWIGVWMGRFRKTEDLFASTQVQKTKREKQMMDQEVEQTLRKWDGKPWRNHLAEPDGGRSKL</sequence>